<dbReference type="InterPro" id="IPR036465">
    <property type="entry name" value="vWFA_dom_sf"/>
</dbReference>
<name>A0A0F9RKM0_9ZZZZ</name>
<dbReference type="PROSITE" id="PS50234">
    <property type="entry name" value="VWFA"/>
    <property type="match status" value="1"/>
</dbReference>
<evidence type="ECO:0000256" key="1">
    <source>
        <dbReference type="SAM" id="Phobius"/>
    </source>
</evidence>
<sequence length="596" mass="66437">MSDWLKIVTSILLMGCLMPIQSIHAETSDTNDLRVVIDVSGSMKKNDPKNLRAPALRMLVGLMPDDATAGVWTFAKMVNMLVPQQSVDDDWRQKAIEKSSKIHSLGLFTDIEQALKRATAKGLNAQNKRQSVILLSDGFIDLQAGEKASNESRNRILKNLVPKLKAANMAVHTIALSDNADHALLKELSLETDGWYEQASNTDDLQRIFLHMFEKATQPDTVPLAKDNQFKIDNSVNEMTVLVFRQANTEATKLQLPDGSSLSQSDASDTVRWMHENSFDLITIDKPATGTWQINAAVDPDNRVMVVTDMKLETSDLPNNVLKGETFDFSATLTDHGETITRDKFLELVDGSLKQTSRWGDHELTLTLDPEKSQFNATLGEKFSSGREDVIVTLKTPTFERQRRQSINVVAAPFYVETERLEGESRSHQIQLQVEPTLINPASLSIKALLRDENGSEWPYEMQKTDTNKWQLTVTELKAEQNYSLSLQLSGETPEGRPIFIQSDPVELTDEPSLASLDDLEPIPDAILPEDEPLTDDLPMDDDILMNDGLSAEESEPMSDTMKLLIGNGFIVILLIAGIIWWRRQSSAAAMAGDML</sequence>
<evidence type="ECO:0000259" key="2">
    <source>
        <dbReference type="PROSITE" id="PS50234"/>
    </source>
</evidence>
<accession>A0A0F9RKM0</accession>
<protein>
    <recommendedName>
        <fullName evidence="2">VWFA domain-containing protein</fullName>
    </recommendedName>
</protein>
<comment type="caution">
    <text evidence="3">The sequence shown here is derived from an EMBL/GenBank/DDBJ whole genome shotgun (WGS) entry which is preliminary data.</text>
</comment>
<gene>
    <name evidence="3" type="ORF">LCGC14_0633480</name>
</gene>
<dbReference type="InterPro" id="IPR002035">
    <property type="entry name" value="VWF_A"/>
</dbReference>
<dbReference type="InterPro" id="IPR056475">
    <property type="entry name" value="GBD_Hemicentin/VWA7"/>
</dbReference>
<dbReference type="CDD" id="cd00198">
    <property type="entry name" value="vWFA"/>
    <property type="match status" value="1"/>
</dbReference>
<proteinExistence type="predicted"/>
<dbReference type="SMART" id="SM00327">
    <property type="entry name" value="VWA"/>
    <property type="match status" value="1"/>
</dbReference>
<dbReference type="SUPFAM" id="SSF53300">
    <property type="entry name" value="vWA-like"/>
    <property type="match status" value="1"/>
</dbReference>
<dbReference type="Pfam" id="PF23560">
    <property type="entry name" value="GBD_Hemicentin"/>
    <property type="match status" value="1"/>
</dbReference>
<keyword evidence="1" id="KW-0472">Membrane</keyword>
<dbReference type="Gene3D" id="3.40.50.410">
    <property type="entry name" value="von Willebrand factor, type A domain"/>
    <property type="match status" value="1"/>
</dbReference>
<dbReference type="EMBL" id="LAZR01001118">
    <property type="protein sequence ID" value="KKN50362.1"/>
    <property type="molecule type" value="Genomic_DNA"/>
</dbReference>
<reference evidence="3" key="1">
    <citation type="journal article" date="2015" name="Nature">
        <title>Complex archaea that bridge the gap between prokaryotes and eukaryotes.</title>
        <authorList>
            <person name="Spang A."/>
            <person name="Saw J.H."/>
            <person name="Jorgensen S.L."/>
            <person name="Zaremba-Niedzwiedzka K."/>
            <person name="Martijn J."/>
            <person name="Lind A.E."/>
            <person name="van Eijk R."/>
            <person name="Schleper C."/>
            <person name="Guy L."/>
            <person name="Ettema T.J."/>
        </authorList>
    </citation>
    <scope>NUCLEOTIDE SEQUENCE</scope>
</reference>
<organism evidence="3">
    <name type="scientific">marine sediment metagenome</name>
    <dbReference type="NCBI Taxonomy" id="412755"/>
    <lineage>
        <taxon>unclassified sequences</taxon>
        <taxon>metagenomes</taxon>
        <taxon>ecological metagenomes</taxon>
    </lineage>
</organism>
<dbReference type="AlphaFoldDB" id="A0A0F9RKM0"/>
<keyword evidence="1" id="KW-0812">Transmembrane</keyword>
<keyword evidence="1" id="KW-1133">Transmembrane helix</keyword>
<feature type="transmembrane region" description="Helical" evidence="1">
    <location>
        <begin position="564"/>
        <end position="582"/>
    </location>
</feature>
<dbReference type="Pfam" id="PF00092">
    <property type="entry name" value="VWA"/>
    <property type="match status" value="1"/>
</dbReference>
<evidence type="ECO:0000313" key="3">
    <source>
        <dbReference type="EMBL" id="KKN50362.1"/>
    </source>
</evidence>
<feature type="domain" description="VWFA" evidence="2">
    <location>
        <begin position="32"/>
        <end position="216"/>
    </location>
</feature>